<dbReference type="RefSeq" id="WP_139942020.1">
    <property type="nucleotide sequence ID" value="NZ_JBHSYP010000005.1"/>
</dbReference>
<proteinExistence type="predicted"/>
<keyword evidence="1" id="KW-0472">Membrane</keyword>
<dbReference type="OrthoDB" id="7579171at2"/>
<keyword evidence="1" id="KW-1133">Transmembrane helix</keyword>
<sequence length="90" mass="10407">MQVFEMVVLIVLIVFVASIIKQWLKAKQNGGKINLDDLAHDLGLADDYYSKQQIKPYLDRIEGLEERIKVLERIVTDKSHNLAQEIDKLK</sequence>
<accession>A0A501PCS4</accession>
<reference evidence="3" key="1">
    <citation type="submission" date="2019-06" db="EMBL/GenBank/DDBJ databases">
        <title>The complete genome of Emcibacter congregatus ZYLT.</title>
        <authorList>
            <person name="Zhao Z."/>
        </authorList>
    </citation>
    <scope>NUCLEOTIDE SEQUENCE [LARGE SCALE GENOMIC DNA]</scope>
    <source>
        <strain evidence="3">MCCC 1A06723</strain>
    </source>
</reference>
<dbReference type="Proteomes" id="UP000319148">
    <property type="component" value="Unassembled WGS sequence"/>
</dbReference>
<organism evidence="2 3">
    <name type="scientific">Emcibacter nanhaiensis</name>
    <dbReference type="NCBI Taxonomy" id="1505037"/>
    <lineage>
        <taxon>Bacteria</taxon>
        <taxon>Pseudomonadati</taxon>
        <taxon>Pseudomonadota</taxon>
        <taxon>Alphaproteobacteria</taxon>
        <taxon>Emcibacterales</taxon>
        <taxon>Emcibacteraceae</taxon>
        <taxon>Emcibacter</taxon>
    </lineage>
</organism>
<evidence type="ECO:0000256" key="1">
    <source>
        <dbReference type="SAM" id="Phobius"/>
    </source>
</evidence>
<protein>
    <submittedName>
        <fullName evidence="2">Uncharacterized protein</fullName>
    </submittedName>
</protein>
<evidence type="ECO:0000313" key="3">
    <source>
        <dbReference type="Proteomes" id="UP000319148"/>
    </source>
</evidence>
<comment type="caution">
    <text evidence="2">The sequence shown here is derived from an EMBL/GenBank/DDBJ whole genome shotgun (WGS) entry which is preliminary data.</text>
</comment>
<feature type="transmembrane region" description="Helical" evidence="1">
    <location>
        <begin position="6"/>
        <end position="24"/>
    </location>
</feature>
<keyword evidence="1" id="KW-0812">Transmembrane</keyword>
<evidence type="ECO:0000313" key="2">
    <source>
        <dbReference type="EMBL" id="TPD57704.1"/>
    </source>
</evidence>
<name>A0A501PCS4_9PROT</name>
<dbReference type="AlphaFoldDB" id="A0A501PCS4"/>
<gene>
    <name evidence="2" type="ORF">FIV46_16510</name>
</gene>
<keyword evidence="3" id="KW-1185">Reference proteome</keyword>
<dbReference type="EMBL" id="VFIY01000018">
    <property type="protein sequence ID" value="TPD57704.1"/>
    <property type="molecule type" value="Genomic_DNA"/>
</dbReference>